<dbReference type="SUPFAM" id="SSF53756">
    <property type="entry name" value="UDP-Glycosyltransferase/glycogen phosphorylase"/>
    <property type="match status" value="1"/>
</dbReference>
<name>A0ABT6Q1P1_9PROT</name>
<sequence length="377" mass="43804">MKLLFSYIAQPHQTLHSLPVALEIANNYPEFEIHIVCTTSSHLDYIKSLAALYPEVKLHYHRFNLTRLLRYQISTYGINAVSKLLLLYQNKAFFKQFDAIIVPERTSLLLRKLGVKKPKLIWTRHGAGDRAIGFAKDVRNFDFILMAGKKIEKRLLSEAHIKEDKYKTGIYAKFDIINRIQQNPIQLFNNNKPIVLYNPHFKNYLSSWPKFGRSILEQFANQDRYNLIFAPHFRLFYPVKEKHYKTFSDCKNHPNILIDLGSPRSIDMTYTLAANVYLGDVSSQLSEFLIHPRPCVFLNAHKIQWSNDINYTSWTLGQVVSSPHNIIKVIDESFILQKSFLQSQKDYIRNTFGTLNSPTARIGADAIVDYLKKNFNV</sequence>
<proteinExistence type="predicted"/>
<dbReference type="Proteomes" id="UP001431634">
    <property type="component" value="Unassembled WGS sequence"/>
</dbReference>
<reference evidence="1" key="1">
    <citation type="submission" date="2023-05" db="EMBL/GenBank/DDBJ databases">
        <title>Whole genome sequence of Commensalibacter sp.</title>
        <authorList>
            <person name="Charoenyingcharoen P."/>
            <person name="Yukphan P."/>
        </authorList>
    </citation>
    <scope>NUCLEOTIDE SEQUENCE</scope>
    <source>
        <strain evidence="1">TBRC 16381</strain>
    </source>
</reference>
<comment type="caution">
    <text evidence="1">The sequence shown here is derived from an EMBL/GenBank/DDBJ whole genome shotgun (WGS) entry which is preliminary data.</text>
</comment>
<accession>A0ABT6Q1P1</accession>
<evidence type="ECO:0000313" key="1">
    <source>
        <dbReference type="EMBL" id="MDI2090999.1"/>
    </source>
</evidence>
<dbReference type="EMBL" id="JASBAO010000001">
    <property type="protein sequence ID" value="MDI2090999.1"/>
    <property type="molecule type" value="Genomic_DNA"/>
</dbReference>
<gene>
    <name evidence="1" type="ORF">QJV27_06415</name>
</gene>
<dbReference type="Gene3D" id="3.40.50.12580">
    <property type="match status" value="1"/>
</dbReference>
<dbReference type="RefSeq" id="WP_281448111.1">
    <property type="nucleotide sequence ID" value="NZ_JASBAO010000001.1"/>
</dbReference>
<organism evidence="1 2">
    <name type="scientific">Commensalibacter oyaizuii</name>
    <dbReference type="NCBI Taxonomy" id="3043873"/>
    <lineage>
        <taxon>Bacteria</taxon>
        <taxon>Pseudomonadati</taxon>
        <taxon>Pseudomonadota</taxon>
        <taxon>Alphaproteobacteria</taxon>
        <taxon>Acetobacterales</taxon>
        <taxon>Acetobacteraceae</taxon>
    </lineage>
</organism>
<evidence type="ECO:0000313" key="2">
    <source>
        <dbReference type="Proteomes" id="UP001431634"/>
    </source>
</evidence>
<keyword evidence="2" id="KW-1185">Reference proteome</keyword>
<dbReference type="InterPro" id="IPR043148">
    <property type="entry name" value="TagF_C"/>
</dbReference>
<protein>
    <submittedName>
        <fullName evidence="1">Sensor domain-containing protein</fullName>
    </submittedName>
</protein>